<dbReference type="Pfam" id="PF07715">
    <property type="entry name" value="Plug"/>
    <property type="match status" value="1"/>
</dbReference>
<keyword evidence="14" id="KW-1185">Reference proteome</keyword>
<evidence type="ECO:0000313" key="13">
    <source>
        <dbReference type="EMBL" id="TXF87938.1"/>
    </source>
</evidence>
<protein>
    <submittedName>
        <fullName evidence="13">TonB-dependent receptor</fullName>
    </submittedName>
</protein>
<proteinExistence type="inferred from homology"/>
<evidence type="ECO:0000256" key="10">
    <source>
        <dbReference type="SAM" id="SignalP"/>
    </source>
</evidence>
<evidence type="ECO:0000256" key="2">
    <source>
        <dbReference type="ARBA" id="ARBA00022448"/>
    </source>
</evidence>
<feature type="chain" id="PRO_5023129567" evidence="10">
    <location>
        <begin position="24"/>
        <end position="1027"/>
    </location>
</feature>
<dbReference type="Gene3D" id="2.170.130.10">
    <property type="entry name" value="TonB-dependent receptor, plug domain"/>
    <property type="match status" value="1"/>
</dbReference>
<dbReference type="InterPro" id="IPR023997">
    <property type="entry name" value="TonB-dep_OMP_SusC/RagA_CS"/>
</dbReference>
<dbReference type="RefSeq" id="WP_147931950.1">
    <property type="nucleotide sequence ID" value="NZ_VOXD01000029.1"/>
</dbReference>
<gene>
    <name evidence="13" type="ORF">FUA23_16930</name>
</gene>
<dbReference type="EMBL" id="VOXD01000029">
    <property type="protein sequence ID" value="TXF87938.1"/>
    <property type="molecule type" value="Genomic_DNA"/>
</dbReference>
<keyword evidence="3 8" id="KW-1134">Transmembrane beta strand</keyword>
<dbReference type="Gene3D" id="2.60.40.1120">
    <property type="entry name" value="Carboxypeptidase-like, regulatory domain"/>
    <property type="match status" value="1"/>
</dbReference>
<dbReference type="FunFam" id="2.170.130.10:FF:000008">
    <property type="entry name" value="SusC/RagA family TonB-linked outer membrane protein"/>
    <property type="match status" value="1"/>
</dbReference>
<keyword evidence="5 9" id="KW-0798">TonB box</keyword>
<evidence type="ECO:0000256" key="9">
    <source>
        <dbReference type="RuleBase" id="RU003357"/>
    </source>
</evidence>
<dbReference type="NCBIfam" id="TIGR04056">
    <property type="entry name" value="OMP_RagA_SusC"/>
    <property type="match status" value="1"/>
</dbReference>
<dbReference type="InterPro" id="IPR037066">
    <property type="entry name" value="Plug_dom_sf"/>
</dbReference>
<dbReference type="InterPro" id="IPR008969">
    <property type="entry name" value="CarboxyPept-like_regulatory"/>
</dbReference>
<comment type="caution">
    <text evidence="13">The sequence shown here is derived from an EMBL/GenBank/DDBJ whole genome shotgun (WGS) entry which is preliminary data.</text>
</comment>
<evidence type="ECO:0000256" key="4">
    <source>
        <dbReference type="ARBA" id="ARBA00022692"/>
    </source>
</evidence>
<evidence type="ECO:0000259" key="11">
    <source>
        <dbReference type="Pfam" id="PF00593"/>
    </source>
</evidence>
<dbReference type="AlphaFoldDB" id="A0A5C7FB77"/>
<dbReference type="InterPro" id="IPR039426">
    <property type="entry name" value="TonB-dep_rcpt-like"/>
</dbReference>
<organism evidence="13 14">
    <name type="scientific">Neolewinella aurantiaca</name>
    <dbReference type="NCBI Taxonomy" id="2602767"/>
    <lineage>
        <taxon>Bacteria</taxon>
        <taxon>Pseudomonadati</taxon>
        <taxon>Bacteroidota</taxon>
        <taxon>Saprospiria</taxon>
        <taxon>Saprospirales</taxon>
        <taxon>Lewinellaceae</taxon>
        <taxon>Neolewinella</taxon>
    </lineage>
</organism>
<dbReference type="InterPro" id="IPR000531">
    <property type="entry name" value="Beta-barrel_TonB"/>
</dbReference>
<evidence type="ECO:0000313" key="14">
    <source>
        <dbReference type="Proteomes" id="UP000321907"/>
    </source>
</evidence>
<feature type="signal peptide" evidence="10">
    <location>
        <begin position="1"/>
        <end position="23"/>
    </location>
</feature>
<feature type="domain" description="TonB-dependent receptor plug" evidence="12">
    <location>
        <begin position="126"/>
        <end position="252"/>
    </location>
</feature>
<evidence type="ECO:0000256" key="5">
    <source>
        <dbReference type="ARBA" id="ARBA00023077"/>
    </source>
</evidence>
<dbReference type="InterPro" id="IPR012910">
    <property type="entry name" value="Plug_dom"/>
</dbReference>
<keyword evidence="7 8" id="KW-0998">Cell outer membrane</keyword>
<dbReference type="Pfam" id="PF00593">
    <property type="entry name" value="TonB_dep_Rec_b-barrel"/>
    <property type="match status" value="1"/>
</dbReference>
<evidence type="ECO:0000256" key="8">
    <source>
        <dbReference type="PROSITE-ProRule" id="PRU01360"/>
    </source>
</evidence>
<feature type="domain" description="TonB-dependent receptor-like beta-barrel" evidence="11">
    <location>
        <begin position="461"/>
        <end position="983"/>
    </location>
</feature>
<dbReference type="Gene3D" id="2.40.170.20">
    <property type="entry name" value="TonB-dependent receptor, beta-barrel domain"/>
    <property type="match status" value="1"/>
</dbReference>
<keyword evidence="4 8" id="KW-0812">Transmembrane</keyword>
<evidence type="ECO:0000256" key="3">
    <source>
        <dbReference type="ARBA" id="ARBA00022452"/>
    </source>
</evidence>
<keyword evidence="6 8" id="KW-0472">Membrane</keyword>
<evidence type="ECO:0000256" key="7">
    <source>
        <dbReference type="ARBA" id="ARBA00023237"/>
    </source>
</evidence>
<accession>A0A5C7FB77</accession>
<keyword evidence="2 8" id="KW-0813">Transport</keyword>
<reference evidence="13 14" key="1">
    <citation type="submission" date="2019-08" db="EMBL/GenBank/DDBJ databases">
        <title>Lewinella sp. strain SSH13 Genome sequencing and assembly.</title>
        <authorList>
            <person name="Kim I."/>
        </authorList>
    </citation>
    <scope>NUCLEOTIDE SEQUENCE [LARGE SCALE GENOMIC DNA]</scope>
    <source>
        <strain evidence="13 14">SSH13</strain>
    </source>
</reference>
<evidence type="ECO:0000256" key="6">
    <source>
        <dbReference type="ARBA" id="ARBA00023136"/>
    </source>
</evidence>
<dbReference type="SUPFAM" id="SSF49464">
    <property type="entry name" value="Carboxypeptidase regulatory domain-like"/>
    <property type="match status" value="1"/>
</dbReference>
<dbReference type="NCBIfam" id="TIGR04057">
    <property type="entry name" value="SusC_RagA_signa"/>
    <property type="match status" value="1"/>
</dbReference>
<dbReference type="InterPro" id="IPR023996">
    <property type="entry name" value="TonB-dep_OMP_SusC/RagA"/>
</dbReference>
<evidence type="ECO:0000259" key="12">
    <source>
        <dbReference type="Pfam" id="PF07715"/>
    </source>
</evidence>
<comment type="subcellular location">
    <subcellularLocation>
        <location evidence="1 8">Cell outer membrane</location>
        <topology evidence="1 8">Multi-pass membrane protein</topology>
    </subcellularLocation>
</comment>
<dbReference type="Pfam" id="PF13715">
    <property type="entry name" value="CarbopepD_reg_2"/>
    <property type="match status" value="1"/>
</dbReference>
<evidence type="ECO:0000256" key="1">
    <source>
        <dbReference type="ARBA" id="ARBA00004571"/>
    </source>
</evidence>
<name>A0A5C7FB77_9BACT</name>
<comment type="similarity">
    <text evidence="8 9">Belongs to the TonB-dependent receptor family.</text>
</comment>
<dbReference type="PROSITE" id="PS52016">
    <property type="entry name" value="TONB_DEPENDENT_REC_3"/>
    <property type="match status" value="1"/>
</dbReference>
<dbReference type="SUPFAM" id="SSF56935">
    <property type="entry name" value="Porins"/>
    <property type="match status" value="1"/>
</dbReference>
<dbReference type="InterPro" id="IPR036942">
    <property type="entry name" value="Beta-barrel_TonB_sf"/>
</dbReference>
<dbReference type="OrthoDB" id="9768177at2"/>
<keyword evidence="10" id="KW-0732">Signal</keyword>
<keyword evidence="13" id="KW-0675">Receptor</keyword>
<sequence length="1027" mass="112154">MKIFYYFSTALSLVLITSLSAMAASGSSSVEESVRSITGTVTDAETNEPLIGVNIIVKGTTSGGITDYDGNYVITAETGDILVFSYLSYETVEYKLSNQGVLNVQMEPDAKQLDEVVVVGYGTTKRSDVTGSLSSISSESLREVPVTGLDQAIQGRAAGVQVTQNSGAPGGSVSIRVRGIGSTLTAEPLYVIDGIPVVNDNGVSRSSYDGIEGNVQSNNTLNTINPNDIESIEILKDASATAIYGARGANGVVLITTKRGKAGRSKVSFESYIGTQKLAKKVEVLNLREYAEYYNGSAFNPIEEFQDLDLLGEGTDWQDEIFRRAYNRNAQLTLSGGGERTQFAVSGGFTRTEGIVIGSAFNRFSAKINLDHQINDKIRLGNSLLVARTKEDITLQDNSRGVVYTALLYVPAAPVRNADGTFAAPQDEIELNFINPVSSALETQDVSRKTRLLANFYFEADLLPFLKYRTEFGTDLLFAGQSTFQPSYERGQISQRSSLTINKNENRFWINKHLLTFNKTFAEKHNVTGLLGFEAQEGGYEFLFASRNDLPNNTNIALNLGDAGQQQTGGGTGDFALLSYFGRLNYSFSDRYQVTATLRADGSSRFGANNRYGVFPSAAFAWRLSNESFLADFEKLDNLKLRIGYGAVGNQEIGLYSYYANVGAVTAVQGDQIVTAFAPNNIPNPDVRWESSYQTNFGIDLGLFNNRIEIIADYYTRRADGNLLPALLPATTGGLSAPIVNIGEITNNGFELTVNTQNTTGKFDWSTSFNFSKSTNEVTNLGSNGSLIATVEGLPVTRTEVGHPIGQFYGFVMDGIFQEPADVDEAPFQSIDTRAGDIKFKDLNDDGIINAEDQTFIGNPLPDFTANLSNRFAWKGIDCSFLIQGVFGNEILNMVRRKTESFEGFNNQSVAILDSYTPAEPSTTIPRAIATDPNANTRISDRFIEDGTFIRLKNVSLGYTFPELITRRIGMENLRVYVSGQNLVTLTDYSGYDPEVGSFNQNPLINNVDNGRYPTSRAFTFGLNANF</sequence>
<dbReference type="GO" id="GO:0009279">
    <property type="term" value="C:cell outer membrane"/>
    <property type="evidence" value="ECO:0007669"/>
    <property type="project" value="UniProtKB-SubCell"/>
</dbReference>
<dbReference type="Proteomes" id="UP000321907">
    <property type="component" value="Unassembled WGS sequence"/>
</dbReference>